<name>X1QAC0_9ZZZZ</name>
<reference evidence="1" key="1">
    <citation type="journal article" date="2014" name="Front. Microbiol.">
        <title>High frequency of phylogenetically diverse reductive dehalogenase-homologous genes in deep subseafloor sedimentary metagenomes.</title>
        <authorList>
            <person name="Kawai M."/>
            <person name="Futagami T."/>
            <person name="Toyoda A."/>
            <person name="Takaki Y."/>
            <person name="Nishi S."/>
            <person name="Hori S."/>
            <person name="Arai W."/>
            <person name="Tsubouchi T."/>
            <person name="Morono Y."/>
            <person name="Uchiyama I."/>
            <person name="Ito T."/>
            <person name="Fujiyama A."/>
            <person name="Inagaki F."/>
            <person name="Takami H."/>
        </authorList>
    </citation>
    <scope>NUCLEOTIDE SEQUENCE</scope>
    <source>
        <strain evidence="1">Expedition CK06-06</strain>
    </source>
</reference>
<organism evidence="1">
    <name type="scientific">marine sediment metagenome</name>
    <dbReference type="NCBI Taxonomy" id="412755"/>
    <lineage>
        <taxon>unclassified sequences</taxon>
        <taxon>metagenomes</taxon>
        <taxon>ecological metagenomes</taxon>
    </lineage>
</organism>
<feature type="non-terminal residue" evidence="1">
    <location>
        <position position="1"/>
    </location>
</feature>
<comment type="caution">
    <text evidence="1">The sequence shown here is derived from an EMBL/GenBank/DDBJ whole genome shotgun (WGS) entry which is preliminary data.</text>
</comment>
<protein>
    <submittedName>
        <fullName evidence="1">Uncharacterized protein</fullName>
    </submittedName>
</protein>
<accession>X1QAC0</accession>
<sequence>QLQTWTKLFVGCGAYALNESSAVFSYYLLKQKQ</sequence>
<evidence type="ECO:0000313" key="1">
    <source>
        <dbReference type="EMBL" id="GAI51761.1"/>
    </source>
</evidence>
<gene>
    <name evidence="1" type="ORF">S06H3_56333</name>
</gene>
<dbReference type="EMBL" id="BARV01036228">
    <property type="protein sequence ID" value="GAI51761.1"/>
    <property type="molecule type" value="Genomic_DNA"/>
</dbReference>
<proteinExistence type="predicted"/>
<dbReference type="AlphaFoldDB" id="X1QAC0"/>